<comment type="caution">
    <text evidence="2">The sequence shown here is derived from an EMBL/GenBank/DDBJ whole genome shotgun (WGS) entry which is preliminary data.</text>
</comment>
<evidence type="ECO:0008006" key="4">
    <source>
        <dbReference type="Google" id="ProtNLM"/>
    </source>
</evidence>
<dbReference type="AlphaFoldDB" id="A0A917Y0R7"/>
<dbReference type="InterPro" id="IPR042226">
    <property type="entry name" value="eFR1_2_sf"/>
</dbReference>
<proteinExistence type="predicted"/>
<gene>
    <name evidence="2" type="primary">yocB</name>
    <name evidence="2" type="ORF">GCM10007971_27080</name>
</gene>
<keyword evidence="3" id="KW-1185">Reference proteome</keyword>
<dbReference type="Pfam" id="PF18846">
    <property type="entry name" value="baeRF_family5"/>
    <property type="match status" value="1"/>
</dbReference>
<name>A0A917Y0R7_9BACI</name>
<reference evidence="2" key="1">
    <citation type="journal article" date="2014" name="Int. J. Syst. Evol. Microbiol.">
        <title>Complete genome sequence of Corynebacterium casei LMG S-19264T (=DSM 44701T), isolated from a smear-ripened cheese.</title>
        <authorList>
            <consortium name="US DOE Joint Genome Institute (JGI-PGF)"/>
            <person name="Walter F."/>
            <person name="Albersmeier A."/>
            <person name="Kalinowski J."/>
            <person name="Ruckert C."/>
        </authorList>
    </citation>
    <scope>NUCLEOTIDE SEQUENCE</scope>
    <source>
        <strain evidence="2">JCM 17251</strain>
    </source>
</reference>
<reference evidence="2" key="2">
    <citation type="submission" date="2020-09" db="EMBL/GenBank/DDBJ databases">
        <authorList>
            <person name="Sun Q."/>
            <person name="Ohkuma M."/>
        </authorList>
    </citation>
    <scope>NUCLEOTIDE SEQUENCE</scope>
    <source>
        <strain evidence="2">JCM 17251</strain>
    </source>
</reference>
<evidence type="ECO:0000256" key="1">
    <source>
        <dbReference type="SAM" id="MobiDB-lite"/>
    </source>
</evidence>
<sequence>MSLTITETINWLKDVRKEGANKVFTMYLNTDRSDPNQQGGEWKIHLKNGMRNFETYLQQDDNTEELNNFKKVKKKAMDFIKENEQQFQRGVIIYATADDDVWFAKCVQMRLEDEFYWQETPEINQLIELSEKYPKLGIVLVQQNQVKVIDSESNRIKETTYFELDVDTEDWKIKQGPRRPSTAGAGGPHVQKDSFESRFAANQHRWYKKIAPKLDKIAKDNQWEQLYMVGEGDSAKELEKLMHRPIDAVLQKNMLDHEETKVLEEVLA</sequence>
<dbReference type="RefSeq" id="WP_229782724.1">
    <property type="nucleotide sequence ID" value="NZ_BMOS01000021.1"/>
</dbReference>
<evidence type="ECO:0000313" key="3">
    <source>
        <dbReference type="Proteomes" id="UP000624041"/>
    </source>
</evidence>
<dbReference type="InterPro" id="IPR040983">
    <property type="entry name" value="Bact_RF_family5"/>
</dbReference>
<protein>
    <recommendedName>
        <fullName evidence="4">Protein required for attachment to host cells</fullName>
    </recommendedName>
</protein>
<feature type="region of interest" description="Disordered" evidence="1">
    <location>
        <begin position="174"/>
        <end position="193"/>
    </location>
</feature>
<organism evidence="2 3">
    <name type="scientific">Oceanobacillus indicireducens</name>
    <dbReference type="NCBI Taxonomy" id="1004261"/>
    <lineage>
        <taxon>Bacteria</taxon>
        <taxon>Bacillati</taxon>
        <taxon>Bacillota</taxon>
        <taxon>Bacilli</taxon>
        <taxon>Bacillales</taxon>
        <taxon>Bacillaceae</taxon>
        <taxon>Oceanobacillus</taxon>
    </lineage>
</organism>
<dbReference type="Proteomes" id="UP000624041">
    <property type="component" value="Unassembled WGS sequence"/>
</dbReference>
<dbReference type="Gene3D" id="3.30.420.60">
    <property type="entry name" value="eRF1 domain 2"/>
    <property type="match status" value="1"/>
</dbReference>
<accession>A0A917Y0R7</accession>
<evidence type="ECO:0000313" key="2">
    <source>
        <dbReference type="EMBL" id="GGN61767.1"/>
    </source>
</evidence>
<dbReference type="EMBL" id="BMOS01000021">
    <property type="protein sequence ID" value="GGN61767.1"/>
    <property type="molecule type" value="Genomic_DNA"/>
</dbReference>